<evidence type="ECO:0000313" key="2">
    <source>
        <dbReference type="EMBL" id="KNE89072.1"/>
    </source>
</evidence>
<reference evidence="3" key="1">
    <citation type="submission" date="2014-03" db="EMBL/GenBank/DDBJ databases">
        <title>The Genome Sequence of Puccinia striiformis f. sp. tritici PST-78.</title>
        <authorList>
            <consortium name="The Broad Institute Genome Sequencing Platform"/>
            <person name="Cuomo C."/>
            <person name="Hulbert S."/>
            <person name="Chen X."/>
            <person name="Walker B."/>
            <person name="Young S.K."/>
            <person name="Zeng Q."/>
            <person name="Gargeya S."/>
            <person name="Fitzgerald M."/>
            <person name="Haas B."/>
            <person name="Abouelleil A."/>
            <person name="Alvarado L."/>
            <person name="Arachchi H.M."/>
            <person name="Berlin A.M."/>
            <person name="Chapman S.B."/>
            <person name="Goldberg J."/>
            <person name="Griggs A."/>
            <person name="Gujja S."/>
            <person name="Hansen M."/>
            <person name="Howarth C."/>
            <person name="Imamovic A."/>
            <person name="Larimer J."/>
            <person name="McCowan C."/>
            <person name="Montmayeur A."/>
            <person name="Murphy C."/>
            <person name="Neiman D."/>
            <person name="Pearson M."/>
            <person name="Priest M."/>
            <person name="Roberts A."/>
            <person name="Saif S."/>
            <person name="Shea T."/>
            <person name="Sisk P."/>
            <person name="Sykes S."/>
            <person name="Wortman J."/>
            <person name="Nusbaum C."/>
            <person name="Birren B."/>
        </authorList>
    </citation>
    <scope>NUCLEOTIDE SEQUENCE [LARGE SCALE GENOMIC DNA]</scope>
    <source>
        <strain evidence="3">race PST-78</strain>
    </source>
</reference>
<name>A0A0L0UPS2_9BASI</name>
<evidence type="ECO:0000313" key="3">
    <source>
        <dbReference type="Proteomes" id="UP000054564"/>
    </source>
</evidence>
<evidence type="ECO:0000256" key="1">
    <source>
        <dbReference type="SAM" id="MobiDB-lite"/>
    </source>
</evidence>
<gene>
    <name evidence="2" type="ORF">PSTG_17470</name>
</gene>
<feature type="region of interest" description="Disordered" evidence="1">
    <location>
        <begin position="308"/>
        <end position="345"/>
    </location>
</feature>
<organism evidence="2 3">
    <name type="scientific">Puccinia striiformis f. sp. tritici PST-78</name>
    <dbReference type="NCBI Taxonomy" id="1165861"/>
    <lineage>
        <taxon>Eukaryota</taxon>
        <taxon>Fungi</taxon>
        <taxon>Dikarya</taxon>
        <taxon>Basidiomycota</taxon>
        <taxon>Pucciniomycotina</taxon>
        <taxon>Pucciniomycetes</taxon>
        <taxon>Pucciniales</taxon>
        <taxon>Pucciniaceae</taxon>
        <taxon>Puccinia</taxon>
    </lineage>
</organism>
<dbReference type="Proteomes" id="UP000054564">
    <property type="component" value="Unassembled WGS sequence"/>
</dbReference>
<sequence length="412" mass="45650">MTSIIESTAAEPPSTLVLVKLHHTATLQLQEERRLLSKERRADRERISLIEEIAEGPAFTGPFQEIEPFLKWILSLQIFFSTKGVVHDDDKIYVAGGLLQHINLLDFYASKGVSYIGRSWNEFKSRLFEVALPQRWCTTLKTKLRKLTLGPSESFITYSGCAQTLQSLINFDEKSDVSTAKIEPSAGFTRLSDFDLAEYVVSGLSEELNAEVVKFALLDATPFIYSVFEKRVACFDEVTIRKPIPRSQRTASSGRPTSPSSPDPVVWRVHAFLNWQGQCHHCKTTCGSAPGTCTIPLSKRWVEIPASFQTPPRPDNYQQPKAHGPSPTTAGKPTHPPAGRPPHRSASLAAIDEDLTSAAAPLESDHLNVIGAIDMGQHLFEAAIFEDSLPPDLTTSDWATIATKSSPYRQMM</sequence>
<keyword evidence="3" id="KW-1185">Reference proteome</keyword>
<proteinExistence type="predicted"/>
<dbReference type="EMBL" id="AJIL01000533">
    <property type="protein sequence ID" value="KNE89072.1"/>
    <property type="molecule type" value="Genomic_DNA"/>
</dbReference>
<comment type="caution">
    <text evidence="2">The sequence shown here is derived from an EMBL/GenBank/DDBJ whole genome shotgun (WGS) entry which is preliminary data.</text>
</comment>
<protein>
    <submittedName>
        <fullName evidence="2">Uncharacterized protein</fullName>
    </submittedName>
</protein>
<accession>A0A0L0UPS2</accession>
<dbReference type="AlphaFoldDB" id="A0A0L0UPS2"/>